<feature type="region of interest" description="Disordered" evidence="5">
    <location>
        <begin position="197"/>
        <end position="217"/>
    </location>
</feature>
<gene>
    <name evidence="7" type="ORF">BE21_07950</name>
</gene>
<evidence type="ECO:0000259" key="6">
    <source>
        <dbReference type="SMART" id="SM00849"/>
    </source>
</evidence>
<dbReference type="PANTHER" id="PTHR46233:SF3">
    <property type="entry name" value="HYDROXYACYLGLUTATHIONE HYDROLASE GLOC"/>
    <property type="match status" value="1"/>
</dbReference>
<evidence type="ECO:0000256" key="3">
    <source>
        <dbReference type="ARBA" id="ARBA00022801"/>
    </source>
</evidence>
<protein>
    <recommendedName>
        <fullName evidence="6">Metallo-beta-lactamase domain-containing protein</fullName>
    </recommendedName>
</protein>
<dbReference type="Proteomes" id="UP000075502">
    <property type="component" value="Unassembled WGS sequence"/>
</dbReference>
<dbReference type="Gene3D" id="3.60.15.10">
    <property type="entry name" value="Ribonuclease Z/Hydroxyacylglutathione hydrolase-like"/>
    <property type="match status" value="1"/>
</dbReference>
<dbReference type="SMART" id="SM00849">
    <property type="entry name" value="Lactamase_B"/>
    <property type="match status" value="1"/>
</dbReference>
<evidence type="ECO:0000256" key="4">
    <source>
        <dbReference type="ARBA" id="ARBA00022833"/>
    </source>
</evidence>
<dbReference type="InterPro" id="IPR051453">
    <property type="entry name" value="MBL_Glyoxalase_II"/>
</dbReference>
<evidence type="ECO:0000256" key="5">
    <source>
        <dbReference type="SAM" id="MobiDB-lite"/>
    </source>
</evidence>
<dbReference type="InterPro" id="IPR036866">
    <property type="entry name" value="RibonucZ/Hydroxyglut_hydro"/>
</dbReference>
<name>A0A150U2V8_SORCE</name>
<comment type="cofactor">
    <cofactor evidence="1">
        <name>Zn(2+)</name>
        <dbReference type="ChEBI" id="CHEBI:29105"/>
    </cofactor>
</comment>
<feature type="compositionally biased region" description="Basic and acidic residues" evidence="5">
    <location>
        <begin position="206"/>
        <end position="217"/>
    </location>
</feature>
<keyword evidence="4" id="KW-0862">Zinc</keyword>
<feature type="domain" description="Metallo-beta-lactamase" evidence="6">
    <location>
        <begin position="18"/>
        <end position="199"/>
    </location>
</feature>
<proteinExistence type="predicted"/>
<evidence type="ECO:0000256" key="1">
    <source>
        <dbReference type="ARBA" id="ARBA00001947"/>
    </source>
</evidence>
<dbReference type="AlphaFoldDB" id="A0A150U2V8"/>
<evidence type="ECO:0000313" key="8">
    <source>
        <dbReference type="Proteomes" id="UP000075502"/>
    </source>
</evidence>
<evidence type="ECO:0000313" key="7">
    <source>
        <dbReference type="EMBL" id="KYG11311.1"/>
    </source>
</evidence>
<accession>A0A150U2V8</accession>
<evidence type="ECO:0000256" key="2">
    <source>
        <dbReference type="ARBA" id="ARBA00022723"/>
    </source>
</evidence>
<dbReference type="InterPro" id="IPR001279">
    <property type="entry name" value="Metallo-B-lactamas"/>
</dbReference>
<comment type="caution">
    <text evidence="7">The sequence shown here is derived from an EMBL/GenBank/DDBJ whole genome shotgun (WGS) entry which is preliminary data.</text>
</comment>
<dbReference type="EMBL" id="JEME01000060">
    <property type="protein sequence ID" value="KYG11311.1"/>
    <property type="molecule type" value="Genomic_DNA"/>
</dbReference>
<reference evidence="7 8" key="1">
    <citation type="submission" date="2014-02" db="EMBL/GenBank/DDBJ databases">
        <title>The small core and large imbalanced accessory genome model reveals a collaborative survival strategy of Sorangium cellulosum strains in nature.</title>
        <authorList>
            <person name="Han K."/>
            <person name="Peng R."/>
            <person name="Blom J."/>
            <person name="Li Y.-Z."/>
        </authorList>
    </citation>
    <scope>NUCLEOTIDE SEQUENCE [LARGE SCALE GENOMIC DNA]</scope>
    <source>
        <strain evidence="7 8">So0007-03</strain>
    </source>
</reference>
<sequence length="217" mass="22847">MLQARPVLLETFAVGPLGCNCSIVVDPASKAAVVIDPGGDFDEIRARLAQAGATVAAIVHTHTHIDHVGATAPLQRWSGAAARIHEADRFLYDMLPVQAAFLGIAAPERCELDGDLDDGAVVKAGGLDLHVLHTPGHTPGSVSFLALSATGAVAFTGDTLFRRGIGRTDLWGGDSQAIFRSIRSKLLTLDPSTRVVTGHGPSTTIGEERDRNPYLRA</sequence>
<dbReference type="PANTHER" id="PTHR46233">
    <property type="entry name" value="HYDROXYACYLGLUTATHIONE HYDROLASE GLOC"/>
    <property type="match status" value="1"/>
</dbReference>
<dbReference type="SUPFAM" id="SSF56281">
    <property type="entry name" value="Metallo-hydrolase/oxidoreductase"/>
    <property type="match status" value="1"/>
</dbReference>
<keyword evidence="2" id="KW-0479">Metal-binding</keyword>
<keyword evidence="3" id="KW-0378">Hydrolase</keyword>
<organism evidence="7 8">
    <name type="scientific">Sorangium cellulosum</name>
    <name type="common">Polyangium cellulosum</name>
    <dbReference type="NCBI Taxonomy" id="56"/>
    <lineage>
        <taxon>Bacteria</taxon>
        <taxon>Pseudomonadati</taxon>
        <taxon>Myxococcota</taxon>
        <taxon>Polyangia</taxon>
        <taxon>Polyangiales</taxon>
        <taxon>Polyangiaceae</taxon>
        <taxon>Sorangium</taxon>
    </lineage>
</organism>
<dbReference type="GO" id="GO:0016787">
    <property type="term" value="F:hydrolase activity"/>
    <property type="evidence" value="ECO:0007669"/>
    <property type="project" value="UniProtKB-KW"/>
</dbReference>
<dbReference type="GO" id="GO:0046872">
    <property type="term" value="F:metal ion binding"/>
    <property type="evidence" value="ECO:0007669"/>
    <property type="project" value="UniProtKB-KW"/>
</dbReference>
<dbReference type="Pfam" id="PF00753">
    <property type="entry name" value="Lactamase_B"/>
    <property type="match status" value="1"/>
</dbReference>